<evidence type="ECO:0000256" key="2">
    <source>
        <dbReference type="SAM" id="Phobius"/>
    </source>
</evidence>
<feature type="domain" description="Fibronectin type-III" evidence="3">
    <location>
        <begin position="1052"/>
        <end position="1141"/>
    </location>
</feature>
<feature type="transmembrane region" description="Helical" evidence="2">
    <location>
        <begin position="29"/>
        <end position="48"/>
    </location>
</feature>
<dbReference type="EMBL" id="BQKE01000001">
    <property type="protein sequence ID" value="GJM61424.1"/>
    <property type="molecule type" value="Genomic_DNA"/>
</dbReference>
<keyword evidence="2" id="KW-1133">Transmembrane helix</keyword>
<dbReference type="Proteomes" id="UP001310022">
    <property type="component" value="Unassembled WGS sequence"/>
</dbReference>
<feature type="domain" description="Fibronectin type-III" evidence="3">
    <location>
        <begin position="489"/>
        <end position="581"/>
    </location>
</feature>
<evidence type="ECO:0000313" key="4">
    <source>
        <dbReference type="EMBL" id="GJM61424.1"/>
    </source>
</evidence>
<feature type="domain" description="Fibronectin type-III" evidence="3">
    <location>
        <begin position="1950"/>
        <end position="2040"/>
    </location>
</feature>
<organism evidence="4 5">
    <name type="scientific">Persicobacter diffluens</name>
    <dbReference type="NCBI Taxonomy" id="981"/>
    <lineage>
        <taxon>Bacteria</taxon>
        <taxon>Pseudomonadati</taxon>
        <taxon>Bacteroidota</taxon>
        <taxon>Cytophagia</taxon>
        <taxon>Cytophagales</taxon>
        <taxon>Persicobacteraceae</taxon>
        <taxon>Persicobacter</taxon>
    </lineage>
</organism>
<feature type="domain" description="Fibronectin type-III" evidence="3">
    <location>
        <begin position="2042"/>
        <end position="2131"/>
    </location>
</feature>
<dbReference type="InterPro" id="IPR003961">
    <property type="entry name" value="FN3_dom"/>
</dbReference>
<sequence>MVLIFKTYFNLTSTQYQPLSMTAFKGRRISHYLSVFAILMAVLVGCVLETPEFLFPKPVFTAVSDSSYFLHVNWDPILGAGAYKVYYEIDDNDQGELADPEVVSINDAGITSVQIDDFQSLVPGRDFKVAVEVLQSTNAALGQSQMSDIANVKIAPLRLAGISDEVHEDGAISRITPLNAENTNSIKFSWPVTKGATHYAIQLFEHAPEAGYQDDYRKDRSPIVSRNQDIPLGENQMQSINDLNPDTEYWVRVYGLYKNEQLIPSDSVRSVDYFQVAANQAIKTNEIYPPNALQVLEEGLDFVQIQWDRDLVNTGYFYFLQISSNGDFSQDDGEYFKEIKINAQQETQPKVQVLVDGLQASKASEARVYYFRVYVENDYTISDFSEVVAAQTLVFPAPINLQHSHTKNTITISWDAVEAATHYDAELRSEDGSIFKQATNIAETTYTFTALPADTEFTFRVKARNNKPNLGYESDFSDPAGAITESVPTPNGFRVSEVFLTKLKLVWDAQSEVDKYRIFYYKEGEAETEAKTKEVLASQNTTLLEGLEPGQEYQIKIVSVFEGVESQASQVLDNPFSTETLNAPTSLLYEVGYDTARLKWNHQFDHVAPVSFEVLFEESSRFDQGEFRTGGSTEAFFTTPNDLVPNSTAYKYTVRAVYDEAGQMYYSDYTALSAEFLTVDLAVPADLSSSEEAIDAFRATWSVVDYQGQGSSGDYIVQYATQADWSDSVNVLVSGATDVLLDNLSKSTTYYYRVKGLFKEYASAWSSTKQAQTLGLHSPDPSTVTVDLTFNSMQLNWGLVADATAYRLAIYEESDYSDEPVVLELSANAYLLQSLQPGTHRYFRLYSRFGNEYSDVPTAFAAQTLFFGQPMPPAVVGNDYTLISLNWPTVSAGEFEAENYTLYWSQTNDLSAAVAIPVYGNNQTITALTPESAYYFWIQAHYQGHSSPISEVREGFTKTLEIPLITGSNSTKPDEIILSWSMVPYSNAYELEYSTDENFNTDVNVLNVSGNNYTFNSLKKNTTYYFRVRGIFEGNRSAYSVVKEQATIDLPTPENLREKAVDFYSMEVEWDAVTPVTSYTLYISGTANNASATPVSIPSGQTRYLISDLSPGTDRFFRIRANHNAETSEVSAEIKLSTLILVEPTGLKLENAQYNAIDASWEAVNLANEYELQWATDNNFSSPKSVTLSASSLAHTITDLDPNQPYFVRFRAKVGGYYSQFSGIEQLNTSALALPVIAAGDNITASGFRANWAASGMGYETEYEIWLGESSTVGGEPTMKVGMSTDYAFSGLDKNKSYYYRVRGWYNAHSSEWSDAEQVTTLELTAPTNLTISNISFNSMDLQWDAVSTANAYELVWADNPSFSDATTSTISSTSFRLTGLKAGTHWYFRLYSLFDTEKSDTYTTADAATLALEKPELLASTDIFYNGFTTHWKQVENATKYTIQYSLQSDFSIVNEVEVTDGNQLSIALTDLKPDSDYYVRMRAWITDHFSAYSDPMVTKTAAIPAPAGLTISNIRQDAFTVSWVASNFEEFEVSISGGVNKTERVGNVFTYEVTNLTKNTDYEVMVTGVYGGDYKVSSLAEPVRTLDLLAPANFQVDAVSFNTIQLSWSAATDAQSYEIQYDTDANFTASPKTEVLSGTTYEMNNLLPGTSYYFRIRSVYNTQQSAYSSPAILGTTLELEKPVLKAASNISFNSAQVNWDLVDNASRYTIEYAEDASFAVTHQLEVNDGAATMAILSGLMPATTYHLRMRAWITDHFSDYSNVVTFNTNPLAAPVITAVHSISQDAFTVDWSGTDFDSYELHISGGKSEVINAGNLTSWTFTDLEKNTVYGLKVVGLYAGTYKVESAVSSTQTLDLLPPTNFAVSSVDFNNINLSWTAATDAQNYEIAYATNTGFTDQKVIADLNGNSYTFNDLLPGTTYHFKIRSAYNNVRSDYSSAISGGTDDLATPVLTNLKDFTHHTITADWNVVDKATSYTLEYATDNSFAAAGQIIITDGATATEVMTGLMPDTQYYVRMKAWVNDYSTAYSNVLSASTLALAMPKLAAASDVETDGFTANWQAVDYSPTEGYVLVYNKDGESAQELNVGNVTSYVLSGLEQSSTYHYTVKGIHNGYQSAAQSPAVSVNTATVLAPTLASAFQSTYASLKVNWTKDAGNNGKETGFLLKYGQMADLSDGLVLNLPGTATEWTIDNLDQNKTYYFSVASVINGQSSVYPPAVSGTTQQLAAPNGLSLGAETVDQFTASWFNMTEADEGYELWISESSAFTSTLKFDLSAGQTTQLVSGLEQSTKYFAKIRAKAAGIVSDFSTTVEITTKTLGTPGTPTITGIDFDQATVSWTAATEANAYELQWTDVDASFSSYASLPLGDVLTANISGLNAGTSYWLRVVARYNAEESVSANNSFSTLTLAAPTIALNNATTNSLDVSWSAITEATEYYVEWAKDNAFATGKGSTVTSGTSFTISGLEDYTTYFVRVLSSRGGGVLSVFSNVESLPTSQLAAPTNLSVVTDIDNGGLRELTLSWDAVPGAVKYILRRYSDSGVLLESVEVSANNYTFSPLNGGTSYKFRVSVVIAQESLLSPELNYTTLTT</sequence>
<feature type="domain" description="Fibronectin type-III" evidence="3">
    <location>
        <begin position="395"/>
        <end position="487"/>
    </location>
</feature>
<keyword evidence="1" id="KW-0677">Repeat</keyword>
<feature type="domain" description="Fibronectin type-III" evidence="3">
    <location>
        <begin position="963"/>
        <end position="1051"/>
    </location>
</feature>
<feature type="domain" description="Fibronectin type-III" evidence="3">
    <location>
        <begin position="2320"/>
        <end position="2410"/>
    </location>
</feature>
<keyword evidence="2" id="KW-0812">Transmembrane</keyword>
<dbReference type="InterPro" id="IPR050991">
    <property type="entry name" value="ECM_Regulatory_Proteins"/>
</dbReference>
<proteinExistence type="predicted"/>
<dbReference type="PROSITE" id="PS50853">
    <property type="entry name" value="FN3"/>
    <property type="match status" value="23"/>
</dbReference>
<keyword evidence="2" id="KW-0472">Membrane</keyword>
<keyword evidence="5" id="KW-1185">Reference proteome</keyword>
<feature type="domain" description="Fibronectin type-III" evidence="3">
    <location>
        <begin position="171"/>
        <end position="279"/>
    </location>
</feature>
<feature type="domain" description="Fibronectin type-III" evidence="3">
    <location>
        <begin position="1415"/>
        <end position="1505"/>
    </location>
</feature>
<dbReference type="SMART" id="SM00060">
    <property type="entry name" value="FN3"/>
    <property type="match status" value="27"/>
</dbReference>
<dbReference type="PANTHER" id="PTHR46708:SF2">
    <property type="entry name" value="FIBRONECTIN TYPE-III DOMAIN-CONTAINING PROTEIN"/>
    <property type="match status" value="1"/>
</dbReference>
<feature type="domain" description="Fibronectin type-III" evidence="3">
    <location>
        <begin position="1234"/>
        <end position="1324"/>
    </location>
</feature>
<name>A0AAN4VWJ9_9BACT</name>
<reference evidence="4 5" key="1">
    <citation type="submission" date="2021-12" db="EMBL/GenBank/DDBJ databases">
        <title>Genome sequencing of bacteria with rrn-lacking chromosome and rrn-plasmid.</title>
        <authorList>
            <person name="Anda M."/>
            <person name="Iwasaki W."/>
        </authorList>
    </citation>
    <scope>NUCLEOTIDE SEQUENCE [LARGE SCALE GENOMIC DNA]</scope>
    <source>
        <strain evidence="4 5">NBRC 15940</strain>
    </source>
</reference>
<dbReference type="Pfam" id="PF00041">
    <property type="entry name" value="fn3"/>
    <property type="match status" value="10"/>
</dbReference>
<feature type="domain" description="Fibronectin type-III" evidence="3">
    <location>
        <begin position="1326"/>
        <end position="1413"/>
    </location>
</feature>
<dbReference type="InterPro" id="IPR013783">
    <property type="entry name" value="Ig-like_fold"/>
</dbReference>
<evidence type="ECO:0000256" key="1">
    <source>
        <dbReference type="ARBA" id="ARBA00022737"/>
    </source>
</evidence>
<dbReference type="SUPFAM" id="SSF49265">
    <property type="entry name" value="Fibronectin type III"/>
    <property type="match status" value="13"/>
</dbReference>
<dbReference type="InterPro" id="IPR036116">
    <property type="entry name" value="FN3_sf"/>
</dbReference>
<feature type="domain" description="Fibronectin type-III" evidence="3">
    <location>
        <begin position="2228"/>
        <end position="2318"/>
    </location>
</feature>
<feature type="domain" description="Fibronectin type-III" evidence="3">
    <location>
        <begin position="2133"/>
        <end position="2226"/>
    </location>
</feature>
<feature type="domain" description="Fibronectin type-III" evidence="3">
    <location>
        <begin position="683"/>
        <end position="776"/>
    </location>
</feature>
<feature type="domain" description="Fibronectin type-III" evidence="3">
    <location>
        <begin position="1143"/>
        <end position="1232"/>
    </location>
</feature>
<feature type="domain" description="Fibronectin type-III" evidence="3">
    <location>
        <begin position="1507"/>
        <end position="1590"/>
    </location>
</feature>
<protein>
    <recommendedName>
        <fullName evidence="3">Fibronectin type-III domain-containing protein</fullName>
    </recommendedName>
</protein>
<feature type="domain" description="Fibronectin type-III" evidence="3">
    <location>
        <begin position="869"/>
        <end position="962"/>
    </location>
</feature>
<evidence type="ECO:0000259" key="3">
    <source>
        <dbReference type="PROSITE" id="PS50853"/>
    </source>
</evidence>
<feature type="domain" description="Fibronectin type-III" evidence="3">
    <location>
        <begin position="1683"/>
        <end position="1773"/>
    </location>
</feature>
<comment type="caution">
    <text evidence="4">The sequence shown here is derived from an EMBL/GenBank/DDBJ whole genome shotgun (WGS) entry which is preliminary data.</text>
</comment>
<dbReference type="Gene3D" id="2.60.40.10">
    <property type="entry name" value="Immunoglobulins"/>
    <property type="match status" value="21"/>
</dbReference>
<dbReference type="PANTHER" id="PTHR46708">
    <property type="entry name" value="TENASCIN"/>
    <property type="match status" value="1"/>
</dbReference>
<feature type="domain" description="Fibronectin type-III" evidence="3">
    <location>
        <begin position="1775"/>
        <end position="1858"/>
    </location>
</feature>
<feature type="domain" description="Fibronectin type-III" evidence="3">
    <location>
        <begin position="1860"/>
        <end position="1948"/>
    </location>
</feature>
<feature type="domain" description="Fibronectin type-III" evidence="3">
    <location>
        <begin position="1592"/>
        <end position="1681"/>
    </location>
</feature>
<feature type="domain" description="Fibronectin type-III" evidence="3">
    <location>
        <begin position="2500"/>
        <end position="2589"/>
    </location>
</feature>
<accession>A0AAN4VWJ9</accession>
<feature type="domain" description="Fibronectin type-III" evidence="3">
    <location>
        <begin position="2411"/>
        <end position="2498"/>
    </location>
</feature>
<dbReference type="CDD" id="cd00063">
    <property type="entry name" value="FN3"/>
    <property type="match status" value="20"/>
</dbReference>
<gene>
    <name evidence="4" type="ORF">PEDI_19760</name>
</gene>
<evidence type="ECO:0000313" key="5">
    <source>
        <dbReference type="Proteomes" id="UP001310022"/>
    </source>
</evidence>